<dbReference type="Proteomes" id="UP000282076">
    <property type="component" value="Unassembled WGS sequence"/>
</dbReference>
<dbReference type="PROSITE" id="PS01124">
    <property type="entry name" value="HTH_ARAC_FAMILY_2"/>
    <property type="match status" value="1"/>
</dbReference>
<dbReference type="Pfam" id="PF00072">
    <property type="entry name" value="Response_reg"/>
    <property type="match status" value="1"/>
</dbReference>
<dbReference type="GO" id="GO:0000160">
    <property type="term" value="P:phosphorelay signal transduction system"/>
    <property type="evidence" value="ECO:0007669"/>
    <property type="project" value="InterPro"/>
</dbReference>
<keyword evidence="2" id="KW-0238">DNA-binding</keyword>
<proteinExistence type="predicted"/>
<sequence length="559" mass="64278">MYRLLIVDDLPIIVEGLLELFELTEHLELEVMTAYSGEEALEVLSHHRVDIVLSDIKMPGIEGIELLREIGSRWPACKVIFLTGYTDFEYAKSAITYGSFDYILKIESDEKIIRSVERAIAKIEEEQDQAQMIARAQAKMRLALPSMQKEYMWGLLQGKQVMESQLDHAFRELDLPLDATMPVYLLIGRLDAWKEMFTTPDKALLAYAMQNICDEYLSAQVRSYSVVFELSKIVWIIQPKASGESSVDPDGSEWIKAHLYTSGILETVQATCKKLLGLSASFILGGETTAWHRLSDRFHSMKYGLISGHGLFHEVLMTDKDIQAKESNDLSGSHRDSFYHTRVQLLMSCLENDHPEQFDKLYTELTAIWKDPGTPNERKIELYHSLSAVFLFYIHRNREICDYANTQLDLDKLFRHDESTPWPELIQYYRQMADCFFEWNTQRGTQLPAEVINKVHGYIEEHISTDISLTALADYVGLNPSYLSRLYKQITGIGLSKYVNDYRNLIAKERLLNTSMKVGEIAAELGYNSALAFIRFFKKQNEMTPQDFRILRHPPAQGQ</sequence>
<dbReference type="PANTHER" id="PTHR43280:SF10">
    <property type="entry name" value="REGULATORY PROTEIN POCR"/>
    <property type="match status" value="1"/>
</dbReference>
<feature type="domain" description="HTH araC/xylS-type" evidence="6">
    <location>
        <begin position="453"/>
        <end position="551"/>
    </location>
</feature>
<organism evidence="8 9">
    <name type="scientific">Cohnella endophytica</name>
    <dbReference type="NCBI Taxonomy" id="2419778"/>
    <lineage>
        <taxon>Bacteria</taxon>
        <taxon>Bacillati</taxon>
        <taxon>Bacillota</taxon>
        <taxon>Bacilli</taxon>
        <taxon>Bacillales</taxon>
        <taxon>Paenibacillaceae</taxon>
        <taxon>Cohnella</taxon>
    </lineage>
</organism>
<dbReference type="InterPro" id="IPR018060">
    <property type="entry name" value="HTH_AraC"/>
</dbReference>
<evidence type="ECO:0000256" key="5">
    <source>
        <dbReference type="SAM" id="Coils"/>
    </source>
</evidence>
<dbReference type="GO" id="GO:0003700">
    <property type="term" value="F:DNA-binding transcription factor activity"/>
    <property type="evidence" value="ECO:0007669"/>
    <property type="project" value="InterPro"/>
</dbReference>
<accession>A0A494XDM4</accession>
<reference evidence="8 9" key="1">
    <citation type="submission" date="2018-10" db="EMBL/GenBank/DDBJ databases">
        <title>Cohnella sp. M2MS4P-1, whole genome shotgun sequence.</title>
        <authorList>
            <person name="Tuo L."/>
        </authorList>
    </citation>
    <scope>NUCLEOTIDE SEQUENCE [LARGE SCALE GENOMIC DNA]</scope>
    <source>
        <strain evidence="8 9">M2MS4P-1</strain>
    </source>
</reference>
<dbReference type="CDD" id="cd17536">
    <property type="entry name" value="REC_YesN-like"/>
    <property type="match status" value="1"/>
</dbReference>
<dbReference type="RefSeq" id="WP_120979035.1">
    <property type="nucleotide sequence ID" value="NZ_RBZM01000009.1"/>
</dbReference>
<dbReference type="InterPro" id="IPR001789">
    <property type="entry name" value="Sig_transdc_resp-reg_receiver"/>
</dbReference>
<evidence type="ECO:0000259" key="7">
    <source>
        <dbReference type="PROSITE" id="PS50110"/>
    </source>
</evidence>
<keyword evidence="1" id="KW-0805">Transcription regulation</keyword>
<evidence type="ECO:0000256" key="3">
    <source>
        <dbReference type="ARBA" id="ARBA00023163"/>
    </source>
</evidence>
<dbReference type="InterPro" id="IPR009057">
    <property type="entry name" value="Homeodomain-like_sf"/>
</dbReference>
<evidence type="ECO:0000256" key="1">
    <source>
        <dbReference type="ARBA" id="ARBA00023015"/>
    </source>
</evidence>
<dbReference type="Gene3D" id="1.10.10.60">
    <property type="entry name" value="Homeodomain-like"/>
    <property type="match status" value="2"/>
</dbReference>
<feature type="coiled-coil region" evidence="5">
    <location>
        <begin position="106"/>
        <end position="136"/>
    </location>
</feature>
<name>A0A494XDM4_9BACL</name>
<comment type="caution">
    <text evidence="8">The sequence shown here is derived from an EMBL/GenBank/DDBJ whole genome shotgun (WGS) entry which is preliminary data.</text>
</comment>
<feature type="modified residue" description="4-aspartylphosphate" evidence="4">
    <location>
        <position position="55"/>
    </location>
</feature>
<dbReference type="OrthoDB" id="2543932at2"/>
<dbReference type="GO" id="GO:0043565">
    <property type="term" value="F:sequence-specific DNA binding"/>
    <property type="evidence" value="ECO:0007669"/>
    <property type="project" value="InterPro"/>
</dbReference>
<evidence type="ECO:0000313" key="9">
    <source>
        <dbReference type="Proteomes" id="UP000282076"/>
    </source>
</evidence>
<dbReference type="SMART" id="SM00342">
    <property type="entry name" value="HTH_ARAC"/>
    <property type="match status" value="1"/>
</dbReference>
<dbReference type="SUPFAM" id="SSF46689">
    <property type="entry name" value="Homeodomain-like"/>
    <property type="match status" value="2"/>
</dbReference>
<dbReference type="AlphaFoldDB" id="A0A494XDM4"/>
<dbReference type="SMART" id="SM00448">
    <property type="entry name" value="REC"/>
    <property type="match status" value="1"/>
</dbReference>
<gene>
    <name evidence="8" type="ORF">D7Z26_21295</name>
</gene>
<dbReference type="PANTHER" id="PTHR43280">
    <property type="entry name" value="ARAC-FAMILY TRANSCRIPTIONAL REGULATOR"/>
    <property type="match status" value="1"/>
</dbReference>
<keyword evidence="4" id="KW-0597">Phosphoprotein</keyword>
<keyword evidence="3" id="KW-0804">Transcription</keyword>
<keyword evidence="5" id="KW-0175">Coiled coil</keyword>
<dbReference type="Gene3D" id="3.40.50.2300">
    <property type="match status" value="1"/>
</dbReference>
<dbReference type="EMBL" id="RBZM01000009">
    <property type="protein sequence ID" value="RKP48897.1"/>
    <property type="molecule type" value="Genomic_DNA"/>
</dbReference>
<dbReference type="Pfam" id="PF12833">
    <property type="entry name" value="HTH_18"/>
    <property type="match status" value="1"/>
</dbReference>
<dbReference type="InterPro" id="IPR011006">
    <property type="entry name" value="CheY-like_superfamily"/>
</dbReference>
<keyword evidence="9" id="KW-1185">Reference proteome</keyword>
<protein>
    <submittedName>
        <fullName evidence="8">Response regulator</fullName>
    </submittedName>
</protein>
<dbReference type="PROSITE" id="PS50110">
    <property type="entry name" value="RESPONSE_REGULATORY"/>
    <property type="match status" value="1"/>
</dbReference>
<evidence type="ECO:0000313" key="8">
    <source>
        <dbReference type="EMBL" id="RKP48897.1"/>
    </source>
</evidence>
<dbReference type="SUPFAM" id="SSF52172">
    <property type="entry name" value="CheY-like"/>
    <property type="match status" value="1"/>
</dbReference>
<evidence type="ECO:0000259" key="6">
    <source>
        <dbReference type="PROSITE" id="PS01124"/>
    </source>
</evidence>
<evidence type="ECO:0000256" key="4">
    <source>
        <dbReference type="PROSITE-ProRule" id="PRU00169"/>
    </source>
</evidence>
<feature type="domain" description="Response regulatory" evidence="7">
    <location>
        <begin position="3"/>
        <end position="120"/>
    </location>
</feature>
<evidence type="ECO:0000256" key="2">
    <source>
        <dbReference type="ARBA" id="ARBA00023125"/>
    </source>
</evidence>